<feature type="compositionally biased region" description="Low complexity" evidence="2">
    <location>
        <begin position="41"/>
        <end position="60"/>
    </location>
</feature>
<reference evidence="4" key="1">
    <citation type="journal article" date="2019" name="Int. J. Syst. Evol. Microbiol.">
        <title>The Global Catalogue of Microorganisms (GCM) 10K type strain sequencing project: providing services to taxonomists for standard genome sequencing and annotation.</title>
        <authorList>
            <consortium name="The Broad Institute Genomics Platform"/>
            <consortium name="The Broad Institute Genome Sequencing Center for Infectious Disease"/>
            <person name="Wu L."/>
            <person name="Ma J."/>
        </authorList>
    </citation>
    <scope>NUCLEOTIDE SEQUENCE [LARGE SCALE GENOMIC DNA]</scope>
    <source>
        <strain evidence="4">CGMCC 1.19029</strain>
    </source>
</reference>
<feature type="region of interest" description="Disordered" evidence="2">
    <location>
        <begin position="41"/>
        <end position="71"/>
    </location>
</feature>
<gene>
    <name evidence="3" type="ORF">ACFO0J_02330</name>
</gene>
<organism evidence="3 4">
    <name type="scientific">Castellaniella hirudinis</name>
    <dbReference type="NCBI Taxonomy" id="1144617"/>
    <lineage>
        <taxon>Bacteria</taxon>
        <taxon>Pseudomonadati</taxon>
        <taxon>Pseudomonadota</taxon>
        <taxon>Betaproteobacteria</taxon>
        <taxon>Burkholderiales</taxon>
        <taxon>Alcaligenaceae</taxon>
        <taxon>Castellaniella</taxon>
    </lineage>
</organism>
<keyword evidence="4" id="KW-1185">Reference proteome</keyword>
<sequence>MNPLEPLASFLPPPIGPAAGGKTFALGNAAADEASSAKASISDLGRALSHMSSKTASSASKRNQDIDDSDLPDSVKTLLRMIRELREKLAELARELQEVQADPHMNPEVKRSRLLQLQAQMSALNGAMLMASRKLTSLMRDLKLDKAQQISAAQLALK</sequence>
<keyword evidence="1" id="KW-0175">Coiled coil</keyword>
<evidence type="ECO:0000256" key="2">
    <source>
        <dbReference type="SAM" id="MobiDB-lite"/>
    </source>
</evidence>
<name>A0ABV8RUL3_9BURK</name>
<evidence type="ECO:0000313" key="4">
    <source>
        <dbReference type="Proteomes" id="UP001595756"/>
    </source>
</evidence>
<accession>A0ABV8RUL3</accession>
<evidence type="ECO:0000313" key="3">
    <source>
        <dbReference type="EMBL" id="MFC4296878.1"/>
    </source>
</evidence>
<comment type="caution">
    <text evidence="3">The sequence shown here is derived from an EMBL/GenBank/DDBJ whole genome shotgun (WGS) entry which is preliminary data.</text>
</comment>
<dbReference type="RefSeq" id="WP_376811449.1">
    <property type="nucleotide sequence ID" value="NZ_JBHSDY010000002.1"/>
</dbReference>
<protein>
    <submittedName>
        <fullName evidence="3">Uncharacterized protein</fullName>
    </submittedName>
</protein>
<dbReference type="EMBL" id="JBHSDY010000002">
    <property type="protein sequence ID" value="MFC4296878.1"/>
    <property type="molecule type" value="Genomic_DNA"/>
</dbReference>
<dbReference type="Proteomes" id="UP001595756">
    <property type="component" value="Unassembled WGS sequence"/>
</dbReference>
<evidence type="ECO:0000256" key="1">
    <source>
        <dbReference type="SAM" id="Coils"/>
    </source>
</evidence>
<feature type="coiled-coil region" evidence="1">
    <location>
        <begin position="75"/>
        <end position="102"/>
    </location>
</feature>
<proteinExistence type="predicted"/>